<evidence type="ECO:0000256" key="3">
    <source>
        <dbReference type="ARBA" id="ARBA00022989"/>
    </source>
</evidence>
<evidence type="ECO:0000313" key="8">
    <source>
        <dbReference type="EMBL" id="TFH68946.1"/>
    </source>
</evidence>
<feature type="site" description="Important for catalytic activity" evidence="7">
    <location>
        <position position="221"/>
    </location>
</feature>
<dbReference type="GO" id="GO:0009252">
    <property type="term" value="P:peptidoglycan biosynthetic process"/>
    <property type="evidence" value="ECO:0007669"/>
    <property type="project" value="UniProtKB-UniRule"/>
</dbReference>
<protein>
    <recommendedName>
        <fullName evidence="7">Endolytic murein transglycosylase</fullName>
        <ecNumber evidence="7">4.2.2.29</ecNumber>
    </recommendedName>
    <alternativeName>
        <fullName evidence="7">Peptidoglycan lytic transglycosylase</fullName>
    </alternativeName>
    <alternativeName>
        <fullName evidence="7">Peptidoglycan polymerization terminase</fullName>
    </alternativeName>
</protein>
<dbReference type="EMBL" id="SPIA01000001">
    <property type="protein sequence ID" value="TFH68946.1"/>
    <property type="molecule type" value="Genomic_DNA"/>
</dbReference>
<dbReference type="Pfam" id="PF02618">
    <property type="entry name" value="YceG"/>
    <property type="match status" value="1"/>
</dbReference>
<dbReference type="GO" id="GO:0008932">
    <property type="term" value="F:lytic endotransglycosylase activity"/>
    <property type="evidence" value="ECO:0007669"/>
    <property type="project" value="UniProtKB-UniRule"/>
</dbReference>
<keyword evidence="6 7" id="KW-0961">Cell wall biogenesis/degradation</keyword>
<evidence type="ECO:0000256" key="5">
    <source>
        <dbReference type="ARBA" id="ARBA00023239"/>
    </source>
</evidence>
<dbReference type="InterPro" id="IPR003770">
    <property type="entry name" value="MLTG-like"/>
</dbReference>
<sequence>MLWSQAMRRNGGWRLLVLLTATLLAAAAGLLVRELKQPLALASTQTIELPRGGHLISLAEQLQQRGLISQPLALRLFARLHGLEALKAGTYSLQPGSSIEQLLIAMVNAETVPERITFPEGWTVAQWQRAMAARGLLAEAPPLSWQGLATAPPVADAAGSVEGWLFPDTYHFRDREGRTIAQLAVARMVAELDRVWRNRAANLPYSNRYQLLIMASIIERETGVAAERAQIAGVFVRRLQRGMRLQTDPTVIYGLGDSFDGDLRRADLKRATPYNTYMIDGLPPTPIANPGLASLEAAAHPAPGEWLYFVGKGDGSHHFSVTLAEHQSAVKRYQRFGRAQQYRSSPPP</sequence>
<dbReference type="GO" id="GO:0005886">
    <property type="term" value="C:plasma membrane"/>
    <property type="evidence" value="ECO:0007669"/>
    <property type="project" value="UniProtKB-UniRule"/>
</dbReference>
<keyword evidence="7" id="KW-0997">Cell inner membrane</keyword>
<dbReference type="GO" id="GO:0071555">
    <property type="term" value="P:cell wall organization"/>
    <property type="evidence" value="ECO:0007669"/>
    <property type="project" value="UniProtKB-KW"/>
</dbReference>
<keyword evidence="2 7" id="KW-0812">Transmembrane</keyword>
<gene>
    <name evidence="7 8" type="primary">mltG</name>
    <name evidence="8" type="ORF">E3W66_03095</name>
</gene>
<organism evidence="8 9">
    <name type="scientific">Gammaproteobacteria bacterium LSUCC0057</name>
    <dbReference type="NCBI Taxonomy" id="2559237"/>
    <lineage>
        <taxon>Bacteria</taxon>
        <taxon>Pseudomonadati</taxon>
        <taxon>Pseudomonadota</taxon>
        <taxon>Gammaproteobacteria</taxon>
        <taxon>Cellvibrionales</taxon>
        <taxon>Porticoccaceae</taxon>
        <taxon>SAR92 clade</taxon>
    </lineage>
</organism>
<comment type="catalytic activity">
    <reaction evidence="7">
        <text>a peptidoglycan chain = a peptidoglycan chain with N-acetyl-1,6-anhydromuramyl-[peptide] at the reducing end + a peptidoglycan chain with N-acetylglucosamine at the non-reducing end.</text>
        <dbReference type="EC" id="4.2.2.29"/>
    </reaction>
</comment>
<evidence type="ECO:0000256" key="1">
    <source>
        <dbReference type="ARBA" id="ARBA00022475"/>
    </source>
</evidence>
<name>A0A4Y8UJG0_9GAMM</name>
<dbReference type="EC" id="4.2.2.29" evidence="7"/>
<evidence type="ECO:0000256" key="4">
    <source>
        <dbReference type="ARBA" id="ARBA00023136"/>
    </source>
</evidence>
<keyword evidence="4 7" id="KW-0472">Membrane</keyword>
<dbReference type="Proteomes" id="UP000298133">
    <property type="component" value="Unassembled WGS sequence"/>
</dbReference>
<dbReference type="NCBIfam" id="TIGR00247">
    <property type="entry name" value="endolytic transglycosylase MltG"/>
    <property type="match status" value="1"/>
</dbReference>
<evidence type="ECO:0000256" key="7">
    <source>
        <dbReference type="HAMAP-Rule" id="MF_02065"/>
    </source>
</evidence>
<reference evidence="8 9" key="1">
    <citation type="submission" date="2019-03" db="EMBL/GenBank/DDBJ databases">
        <title>Draft genome of Gammaproteobacteria bacterium LSUCC0057, a member of the SAR92 clade.</title>
        <authorList>
            <person name="Lanclos V.C."/>
            <person name="Doiron C."/>
            <person name="Henson M.W."/>
            <person name="Thrash J.C."/>
        </authorList>
    </citation>
    <scope>NUCLEOTIDE SEQUENCE [LARGE SCALE GENOMIC DNA]</scope>
    <source>
        <strain evidence="8 9">LSUCC0057</strain>
    </source>
</reference>
<dbReference type="Gene3D" id="3.30.160.60">
    <property type="entry name" value="Classic Zinc Finger"/>
    <property type="match status" value="1"/>
</dbReference>
<dbReference type="OrthoDB" id="9814591at2"/>
<keyword evidence="1 7" id="KW-1003">Cell membrane</keyword>
<dbReference type="Gene3D" id="3.30.1490.480">
    <property type="entry name" value="Endolytic murein transglycosylase"/>
    <property type="match status" value="1"/>
</dbReference>
<dbReference type="HAMAP" id="MF_02065">
    <property type="entry name" value="MltG"/>
    <property type="match status" value="1"/>
</dbReference>
<dbReference type="AlphaFoldDB" id="A0A4Y8UJG0"/>
<dbReference type="PANTHER" id="PTHR30518:SF2">
    <property type="entry name" value="ENDOLYTIC MUREIN TRANSGLYCOSYLASE"/>
    <property type="match status" value="1"/>
</dbReference>
<dbReference type="CDD" id="cd08010">
    <property type="entry name" value="MltG_like"/>
    <property type="match status" value="1"/>
</dbReference>
<comment type="caution">
    <text evidence="8">The sequence shown here is derived from an EMBL/GenBank/DDBJ whole genome shotgun (WGS) entry which is preliminary data.</text>
</comment>
<evidence type="ECO:0000256" key="2">
    <source>
        <dbReference type="ARBA" id="ARBA00022692"/>
    </source>
</evidence>
<comment type="function">
    <text evidence="7">Functions as a peptidoglycan terminase that cleaves nascent peptidoglycan strands endolytically to terminate their elongation.</text>
</comment>
<dbReference type="PANTHER" id="PTHR30518">
    <property type="entry name" value="ENDOLYTIC MUREIN TRANSGLYCOSYLASE"/>
    <property type="match status" value="1"/>
</dbReference>
<keyword evidence="9" id="KW-1185">Reference proteome</keyword>
<keyword evidence="3 7" id="KW-1133">Transmembrane helix</keyword>
<comment type="similarity">
    <text evidence="7">Belongs to the transglycosylase MltG family.</text>
</comment>
<proteinExistence type="inferred from homology"/>
<keyword evidence="5 7" id="KW-0456">Lyase</keyword>
<accession>A0A4Y8UJG0</accession>
<evidence type="ECO:0000256" key="6">
    <source>
        <dbReference type="ARBA" id="ARBA00023316"/>
    </source>
</evidence>
<evidence type="ECO:0000313" key="9">
    <source>
        <dbReference type="Proteomes" id="UP000298133"/>
    </source>
</evidence>